<reference evidence="2" key="1">
    <citation type="submission" date="2022-01" db="EMBL/GenBank/DDBJ databases">
        <title>Draft genome of Methanogenium marinum DSM 15558.</title>
        <authorList>
            <person name="Chen S.-C."/>
            <person name="You Y.-T."/>
        </authorList>
    </citation>
    <scope>NUCLEOTIDE SEQUENCE</scope>
    <source>
        <strain evidence="2">DSM 15558</strain>
    </source>
</reference>
<dbReference type="Proteomes" id="UP001143747">
    <property type="component" value="Unassembled WGS sequence"/>
</dbReference>
<keyword evidence="1" id="KW-0472">Membrane</keyword>
<gene>
    <name evidence="2" type="ORF">L0665_00595</name>
</gene>
<comment type="caution">
    <text evidence="2">The sequence shown here is derived from an EMBL/GenBank/DDBJ whole genome shotgun (WGS) entry which is preliminary data.</text>
</comment>
<accession>A0A9Q4KRI5</accession>
<organism evidence="2 3">
    <name type="scientific">Methanogenium marinum</name>
    <dbReference type="NCBI Taxonomy" id="348610"/>
    <lineage>
        <taxon>Archaea</taxon>
        <taxon>Methanobacteriati</taxon>
        <taxon>Methanobacteriota</taxon>
        <taxon>Stenosarchaea group</taxon>
        <taxon>Methanomicrobia</taxon>
        <taxon>Methanomicrobiales</taxon>
        <taxon>Methanomicrobiaceae</taxon>
        <taxon>Methanogenium</taxon>
    </lineage>
</organism>
<sequence>MTYTPRELVIYAGSIVAILASIYNIATGAAGTGFYISCFVILMFSIVIVWTLKKE</sequence>
<feature type="transmembrane region" description="Helical" evidence="1">
    <location>
        <begin position="7"/>
        <end position="26"/>
    </location>
</feature>
<feature type="transmembrane region" description="Helical" evidence="1">
    <location>
        <begin position="32"/>
        <end position="52"/>
    </location>
</feature>
<evidence type="ECO:0000313" key="3">
    <source>
        <dbReference type="Proteomes" id="UP001143747"/>
    </source>
</evidence>
<dbReference type="EMBL" id="JAKELO010000002">
    <property type="protein sequence ID" value="MDE4907126.1"/>
    <property type="molecule type" value="Genomic_DNA"/>
</dbReference>
<name>A0A9Q4KRI5_9EURY</name>
<dbReference type="AlphaFoldDB" id="A0A9Q4KRI5"/>
<keyword evidence="3" id="KW-1185">Reference proteome</keyword>
<evidence type="ECO:0000313" key="2">
    <source>
        <dbReference type="EMBL" id="MDE4907126.1"/>
    </source>
</evidence>
<dbReference type="RefSeq" id="WP_274923791.1">
    <property type="nucleotide sequence ID" value="NZ_JAKELO010000002.1"/>
</dbReference>
<keyword evidence="1" id="KW-1133">Transmembrane helix</keyword>
<evidence type="ECO:0000256" key="1">
    <source>
        <dbReference type="SAM" id="Phobius"/>
    </source>
</evidence>
<proteinExistence type="predicted"/>
<keyword evidence="1" id="KW-0812">Transmembrane</keyword>
<protein>
    <submittedName>
        <fullName evidence="2">Uncharacterized protein</fullName>
    </submittedName>
</protein>